<evidence type="ECO:0000313" key="1">
    <source>
        <dbReference type="EMBL" id="CAG67357.1"/>
    </source>
</evidence>
<reference evidence="1 2" key="1">
    <citation type="journal article" date="2004" name="Nucleic Acids Res.">
        <title>Unique features revealed by the genome sequence of Acinetobacter sp. ADP1, a versatile and naturally transformation competent bacterium.</title>
        <authorList>
            <person name="Barbe V."/>
            <person name="Vallenet D."/>
            <person name="Fonknechten N."/>
            <person name="Kreimeyer A."/>
            <person name="Oztas S."/>
            <person name="Labarre L."/>
            <person name="Cruveiller S."/>
            <person name="Robert C."/>
            <person name="Duprat S."/>
            <person name="Wincker P."/>
            <person name="Ornston L.N."/>
            <person name="Weissenbach J."/>
            <person name="Marliere P."/>
            <person name="Cohen G.N."/>
            <person name="Medigue C."/>
        </authorList>
    </citation>
    <scope>NUCLEOTIDE SEQUENCE [LARGE SCALE GENOMIC DNA]</scope>
    <source>
        <strain evidence="2">ATCC 33305 / BD413 / ADP1</strain>
    </source>
</reference>
<name>Q6FF01_ACIAD</name>
<evidence type="ECO:0000313" key="2">
    <source>
        <dbReference type="Proteomes" id="UP000000430"/>
    </source>
</evidence>
<sequence>MKIEWCVGKIILVEVFEKKHASLPIFCQSVLAKRLVLKTQRLNHLVLSGRKFKSSMGRCSGEFP</sequence>
<dbReference type="KEGG" id="aci:ACIAD0414"/>
<gene>
    <name evidence="1" type="ordered locus">ACIAD0414</name>
</gene>
<dbReference type="AlphaFoldDB" id="Q6FF01"/>
<accession>Q6FF01</accession>
<protein>
    <submittedName>
        <fullName evidence="1">Uncharacterized protein</fullName>
    </submittedName>
</protein>
<dbReference type="HOGENOM" id="CLU_2857374_0_0_6"/>
<dbReference type="EMBL" id="CR543861">
    <property type="protein sequence ID" value="CAG67357.1"/>
    <property type="molecule type" value="Genomic_DNA"/>
</dbReference>
<dbReference type="Proteomes" id="UP000000430">
    <property type="component" value="Chromosome"/>
</dbReference>
<proteinExistence type="predicted"/>
<organism evidence="1 2">
    <name type="scientific">Acinetobacter baylyi (strain ATCC 33305 / BD413 / ADP1)</name>
    <dbReference type="NCBI Taxonomy" id="62977"/>
    <lineage>
        <taxon>Bacteria</taxon>
        <taxon>Pseudomonadati</taxon>
        <taxon>Pseudomonadota</taxon>
        <taxon>Gammaproteobacteria</taxon>
        <taxon>Moraxellales</taxon>
        <taxon>Moraxellaceae</taxon>
        <taxon>Acinetobacter</taxon>
    </lineage>
</organism>